<organism evidence="1 2">
    <name type="scientific">Candidatus Methanogaster sp</name>
    <dbReference type="NCBI Taxonomy" id="3386292"/>
    <lineage>
        <taxon>Archaea</taxon>
        <taxon>Methanobacteriati</taxon>
        <taxon>Methanobacteriota</taxon>
        <taxon>Stenosarchaea group</taxon>
        <taxon>Methanomicrobia</taxon>
        <taxon>Methanosarcinales</taxon>
        <taxon>ANME-2 cluster</taxon>
        <taxon>Candidatus Methanogasteraceae</taxon>
        <taxon>Candidatus Methanogaster</taxon>
    </lineage>
</organism>
<dbReference type="EMBL" id="PQXF01000005">
    <property type="protein sequence ID" value="PXF61480.1"/>
    <property type="molecule type" value="Genomic_DNA"/>
</dbReference>
<reference evidence="1" key="1">
    <citation type="submission" date="2018-01" db="EMBL/GenBank/DDBJ databases">
        <authorList>
            <person name="Krukenberg V."/>
        </authorList>
    </citation>
    <scope>NUCLEOTIDE SEQUENCE</scope>
    <source>
        <strain evidence="1">E20ANME2</strain>
    </source>
</reference>
<dbReference type="Proteomes" id="UP000248329">
    <property type="component" value="Unassembled WGS sequence"/>
</dbReference>
<protein>
    <submittedName>
        <fullName evidence="1">Uncharacterized protein</fullName>
    </submittedName>
</protein>
<proteinExistence type="predicted"/>
<gene>
    <name evidence="1" type="ORF">C4B59_04400</name>
</gene>
<evidence type="ECO:0000313" key="1">
    <source>
        <dbReference type="EMBL" id="PXF61480.1"/>
    </source>
</evidence>
<name>A0AC61L4M2_9EURY</name>
<evidence type="ECO:0000313" key="2">
    <source>
        <dbReference type="Proteomes" id="UP000248329"/>
    </source>
</evidence>
<accession>A0AC61L4M2</accession>
<comment type="caution">
    <text evidence="1">The sequence shown here is derived from an EMBL/GenBank/DDBJ whole genome shotgun (WGS) entry which is preliminary data.</text>
</comment>
<sequence>MTMAQMINLIIRILQSIIPERKMDDNMRAKTLVLFLTAGMSLDAWHKGGMLTREIAIYNELARHLNKVYLLSYGDETELQYKELLADNIEIMFDKNSIGTLMYSFLAPFIHRRALKGADFFKTNQMVGSWTAVIAKIMFKKKLIVRQGFPWLLTLQEKKERKVKILIASLIEPIAYKVADKIVVTSRHTREYVIEKYGLNPERAVIIPNYVDTDVFKPSETTGKEKNRIIFIGRLDMEKNLVNLIDAVKTLDAELVLIGEGPYEDILKTKVESERIDNVSFQGVIPNERLPLELNRSEIFVIVSIYEGNPKTLLEAMACGLPVIGTDVRGIKEVINHKKNGYLCDTSAESMKEAITDVLENDELRERMGRCARKTIVEHYSVKSLAAKELSLLAAL</sequence>